<dbReference type="RefSeq" id="WP_189441917.1">
    <property type="nucleotide sequence ID" value="NZ_BMXT01000003.1"/>
</dbReference>
<keyword evidence="1" id="KW-0472">Membrane</keyword>
<proteinExistence type="predicted"/>
<name>A0ABQ3A3Q5_9GAMM</name>
<accession>A0ABQ3A3Q5</accession>
<reference evidence="3" key="1">
    <citation type="journal article" date="2019" name="Int. J. Syst. Evol. Microbiol.">
        <title>The Global Catalogue of Microorganisms (GCM) 10K type strain sequencing project: providing services to taxonomists for standard genome sequencing and annotation.</title>
        <authorList>
            <consortium name="The Broad Institute Genomics Platform"/>
            <consortium name="The Broad Institute Genome Sequencing Center for Infectious Disease"/>
            <person name="Wu L."/>
            <person name="Ma J."/>
        </authorList>
    </citation>
    <scope>NUCLEOTIDE SEQUENCE [LARGE SCALE GENOMIC DNA]</scope>
    <source>
        <strain evidence="3">KCTC 22232</strain>
    </source>
</reference>
<dbReference type="Proteomes" id="UP000621898">
    <property type="component" value="Unassembled WGS sequence"/>
</dbReference>
<keyword evidence="1" id="KW-1133">Transmembrane helix</keyword>
<comment type="caution">
    <text evidence="2">The sequence shown here is derived from an EMBL/GenBank/DDBJ whole genome shotgun (WGS) entry which is preliminary data.</text>
</comment>
<protein>
    <submittedName>
        <fullName evidence="2">Uncharacterized protein</fullName>
    </submittedName>
</protein>
<evidence type="ECO:0000256" key="1">
    <source>
        <dbReference type="SAM" id="Phobius"/>
    </source>
</evidence>
<sequence length="78" mass="8789">MAQVWFVPFGWVHRPVTLAGWLITLAAVAYMLQLFLAMAAHAHSITDMLYAIYLHWGVTFLGWEWVARRAGRGTSGQA</sequence>
<evidence type="ECO:0000313" key="2">
    <source>
        <dbReference type="EMBL" id="GGY32127.1"/>
    </source>
</evidence>
<dbReference type="EMBL" id="BMXT01000003">
    <property type="protein sequence ID" value="GGY32127.1"/>
    <property type="molecule type" value="Genomic_DNA"/>
</dbReference>
<feature type="transmembrane region" description="Helical" evidence="1">
    <location>
        <begin position="48"/>
        <end position="66"/>
    </location>
</feature>
<organism evidence="2 3">
    <name type="scientific">Rhodanobacter panaciterrae</name>
    <dbReference type="NCBI Taxonomy" id="490572"/>
    <lineage>
        <taxon>Bacteria</taxon>
        <taxon>Pseudomonadati</taxon>
        <taxon>Pseudomonadota</taxon>
        <taxon>Gammaproteobacteria</taxon>
        <taxon>Lysobacterales</taxon>
        <taxon>Rhodanobacteraceae</taxon>
        <taxon>Rhodanobacter</taxon>
    </lineage>
</organism>
<keyword evidence="1" id="KW-0812">Transmembrane</keyword>
<evidence type="ECO:0000313" key="3">
    <source>
        <dbReference type="Proteomes" id="UP000621898"/>
    </source>
</evidence>
<keyword evidence="3" id="KW-1185">Reference proteome</keyword>
<gene>
    <name evidence="2" type="ORF">GCM10008098_26920</name>
</gene>
<feature type="transmembrane region" description="Helical" evidence="1">
    <location>
        <begin position="18"/>
        <end position="36"/>
    </location>
</feature>